<accession>A0ABR9P0F4</accession>
<comment type="caution">
    <text evidence="3">The sequence shown here is derived from an EMBL/GenBank/DDBJ whole genome shotgun (WGS) entry which is preliminary data.</text>
</comment>
<evidence type="ECO:0000256" key="1">
    <source>
        <dbReference type="SAM" id="MobiDB-lite"/>
    </source>
</evidence>
<organism evidence="3 4">
    <name type="scientific">Nocardiopsis coralli</name>
    <dbReference type="NCBI Taxonomy" id="2772213"/>
    <lineage>
        <taxon>Bacteria</taxon>
        <taxon>Bacillati</taxon>
        <taxon>Actinomycetota</taxon>
        <taxon>Actinomycetes</taxon>
        <taxon>Streptosporangiales</taxon>
        <taxon>Nocardiopsidaceae</taxon>
        <taxon>Nocardiopsis</taxon>
    </lineage>
</organism>
<evidence type="ECO:0000313" key="4">
    <source>
        <dbReference type="Proteomes" id="UP000806528"/>
    </source>
</evidence>
<evidence type="ECO:0000313" key="3">
    <source>
        <dbReference type="EMBL" id="MBE2997298.1"/>
    </source>
</evidence>
<feature type="compositionally biased region" description="Acidic residues" evidence="1">
    <location>
        <begin position="26"/>
        <end position="50"/>
    </location>
</feature>
<gene>
    <name evidence="3" type="ORF">IDM40_01080</name>
</gene>
<feature type="region of interest" description="Disordered" evidence="1">
    <location>
        <begin position="1"/>
        <end position="97"/>
    </location>
</feature>
<reference evidence="3 4" key="1">
    <citation type="submission" date="2020-09" db="EMBL/GenBank/DDBJ databases">
        <title>Diversity and distribution of actinomycetes associated with coral in the coast of Hainan.</title>
        <authorList>
            <person name="Li F."/>
        </authorList>
    </citation>
    <scope>NUCLEOTIDE SEQUENCE [LARGE SCALE GENOMIC DNA]</scope>
    <source>
        <strain evidence="3 4">HNM0947</strain>
    </source>
</reference>
<feature type="transmembrane region" description="Helical" evidence="2">
    <location>
        <begin position="131"/>
        <end position="153"/>
    </location>
</feature>
<keyword evidence="4" id="KW-1185">Reference proteome</keyword>
<keyword evidence="2" id="KW-0812">Transmembrane</keyword>
<dbReference type="RefSeq" id="WP_193119952.1">
    <property type="nucleotide sequence ID" value="NZ_JADBGI010000001.1"/>
</dbReference>
<keyword evidence="2" id="KW-1133">Transmembrane helix</keyword>
<dbReference type="EMBL" id="JADBGI010000001">
    <property type="protein sequence ID" value="MBE2997298.1"/>
    <property type="molecule type" value="Genomic_DNA"/>
</dbReference>
<name>A0ABR9P0F4_9ACTN</name>
<protein>
    <submittedName>
        <fullName evidence="3">Uncharacterized protein</fullName>
    </submittedName>
</protein>
<dbReference type="Proteomes" id="UP000806528">
    <property type="component" value="Unassembled WGS sequence"/>
</dbReference>
<keyword evidence="2" id="KW-0472">Membrane</keyword>
<sequence>MSRAESGFGRRGRRGESRRDEAAESVNDDEYGPDEDYADEYDYDPEEDFSAEYGHTHTRAASGDEYHEDEGEEASSQGRGRGRRAKREDKGPSKVSSFSANAIKRVSVLGERPNQIVYTLAEQSRRKRGTAVLVALLTAFGLALIMLLGLLTYQFVSNDGSGMVAETEDSIVEPPEGHTTLTPELYLSEPNREETFGAINERDPDTEPMTEDSAFGGADELELNGVSLEAQQTTVNDSCTSMVWGGDLAQSLLDAECVNAASALYTDSDQEYVAQVTLFDVADSDGAEEVAAALDPANAETEAGFVLPQTGEDVSGLHEGYSQATTQVMGHYVAVFWSAREDGQDPGEDSDLATVNVASMNSVQFIYDEVVRNGGSQDEEGEGEE</sequence>
<evidence type="ECO:0000256" key="2">
    <source>
        <dbReference type="SAM" id="Phobius"/>
    </source>
</evidence>
<proteinExistence type="predicted"/>